<feature type="domain" description="Stealth protein CR2 conserved region 2" evidence="4">
    <location>
        <begin position="163"/>
        <end position="269"/>
    </location>
</feature>
<evidence type="ECO:0000259" key="4">
    <source>
        <dbReference type="Pfam" id="PF11380"/>
    </source>
</evidence>
<organism evidence="5 6">
    <name type="scientific">Anaeramoeba flamelloides</name>
    <dbReference type="NCBI Taxonomy" id="1746091"/>
    <lineage>
        <taxon>Eukaryota</taxon>
        <taxon>Metamonada</taxon>
        <taxon>Anaeramoebidae</taxon>
        <taxon>Anaeramoeba</taxon>
    </lineage>
</organism>
<dbReference type="Pfam" id="PF11380">
    <property type="entry name" value="Stealth_CR2"/>
    <property type="match status" value="1"/>
</dbReference>
<comment type="caution">
    <text evidence="5">The sequence shown here is derived from an EMBL/GenBank/DDBJ whole genome shotgun (WGS) entry which is preliminary data.</text>
</comment>
<gene>
    <name evidence="5" type="ORF">M0813_20211</name>
</gene>
<dbReference type="EMBL" id="JAOAOG010000143">
    <property type="protein sequence ID" value="KAJ6245791.1"/>
    <property type="molecule type" value="Genomic_DNA"/>
</dbReference>
<evidence type="ECO:0000313" key="6">
    <source>
        <dbReference type="Proteomes" id="UP001150062"/>
    </source>
</evidence>
<reference evidence="5" key="1">
    <citation type="submission" date="2022-08" db="EMBL/GenBank/DDBJ databases">
        <title>Novel sulfate-reducing endosymbionts in the free-living metamonad Anaeramoeba.</title>
        <authorList>
            <person name="Jerlstrom-Hultqvist J."/>
            <person name="Cepicka I."/>
            <person name="Gallot-Lavallee L."/>
            <person name="Salas-Leiva D."/>
            <person name="Curtis B.A."/>
            <person name="Zahonova K."/>
            <person name="Pipaliya S."/>
            <person name="Dacks J."/>
            <person name="Roger A.J."/>
        </authorList>
    </citation>
    <scope>NUCLEOTIDE SEQUENCE</scope>
    <source>
        <strain evidence="5">Schooner1</strain>
    </source>
</reference>
<keyword evidence="3" id="KW-0175">Coiled coil</keyword>
<evidence type="ECO:0000256" key="1">
    <source>
        <dbReference type="ARBA" id="ARBA00007583"/>
    </source>
</evidence>
<accession>A0ABQ8YMG6</accession>
<dbReference type="InterPro" id="IPR047141">
    <property type="entry name" value="Stealth"/>
</dbReference>
<comment type="similarity">
    <text evidence="1">Belongs to the stealth family.</text>
</comment>
<keyword evidence="2" id="KW-0808">Transferase</keyword>
<proteinExistence type="inferred from homology"/>
<dbReference type="PANTHER" id="PTHR24045">
    <property type="match status" value="1"/>
</dbReference>
<dbReference type="PANTHER" id="PTHR24045:SF0">
    <property type="entry name" value="N-ACETYLGLUCOSAMINE-1-PHOSPHOTRANSFERASE SUBUNITS ALPHA_BETA"/>
    <property type="match status" value="1"/>
</dbReference>
<keyword evidence="6" id="KW-1185">Reference proteome</keyword>
<sequence>MMKNNNYHKPIIVLTIFVILMIVFSSRSNLNNIQVKNQKVHLYDHKEIERLENAINKKEFELEKKRFAIEKLKFGIEKKKKENEYLDMTNEKEKKQSEETKQDIKELENEISAIEKEKKVREEEIAKEKKYYRMINDIVTDKGKIDLVYSWAGIVKTMNNRNRYNYELQFSLRAAHKYLPWLNKIYILINSDTDYPYWINEENSGKIIVYDRCQLIDNPKHCPTFNTFAVFAGLHKIEGLSKRFILIDDDVFINQLLTPDYFFTKNDLPRVYQKHKRMQIYKNNSEFQNIKRPDYKFAKYSHLPKPMRRDFIVKFQEEYKEYAELVQSHKTRYQIVSEEFSMIYYEYFFERGWLLAEPKRKGKFYQIPFDHEADITKEFNKVYKDLTTKNIKTFNCNDDFSKQKAIYYKQKKVLWNFFNKLYPEAPDYEYPNPDHENFS</sequence>
<protein>
    <recommendedName>
        <fullName evidence="4">Stealth protein CR2 conserved region 2 domain-containing protein</fullName>
    </recommendedName>
</protein>
<feature type="coiled-coil region" evidence="3">
    <location>
        <begin position="48"/>
        <end position="124"/>
    </location>
</feature>
<dbReference type="InterPro" id="IPR021520">
    <property type="entry name" value="Stealth_CR2"/>
</dbReference>
<name>A0ABQ8YMG6_9EUKA</name>
<dbReference type="Proteomes" id="UP001150062">
    <property type="component" value="Unassembled WGS sequence"/>
</dbReference>
<evidence type="ECO:0000313" key="5">
    <source>
        <dbReference type="EMBL" id="KAJ6245791.1"/>
    </source>
</evidence>
<evidence type="ECO:0000256" key="2">
    <source>
        <dbReference type="ARBA" id="ARBA00022679"/>
    </source>
</evidence>
<evidence type="ECO:0000256" key="3">
    <source>
        <dbReference type="SAM" id="Coils"/>
    </source>
</evidence>